<feature type="compositionally biased region" description="Low complexity" evidence="1">
    <location>
        <begin position="496"/>
        <end position="513"/>
    </location>
</feature>
<feature type="non-terminal residue" evidence="2">
    <location>
        <position position="1"/>
    </location>
</feature>
<feature type="non-terminal residue" evidence="2">
    <location>
        <position position="637"/>
    </location>
</feature>
<reference evidence="2 3" key="1">
    <citation type="submission" date="2015-07" db="EMBL/GenBank/DDBJ databases">
        <authorList>
            <person name="Ju K.-S."/>
            <person name="Doroghazi J.R."/>
            <person name="Metcalf W.W."/>
        </authorList>
    </citation>
    <scope>NUCLEOTIDE SEQUENCE [LARGE SCALE GENOMIC DNA]</scope>
    <source>
        <strain evidence="2 3">NRRL B-3589</strain>
    </source>
</reference>
<feature type="region of interest" description="Disordered" evidence="1">
    <location>
        <begin position="1"/>
        <end position="25"/>
    </location>
</feature>
<proteinExistence type="predicted"/>
<dbReference type="Proteomes" id="UP000037020">
    <property type="component" value="Unassembled WGS sequence"/>
</dbReference>
<feature type="compositionally biased region" description="Basic and acidic residues" evidence="1">
    <location>
        <begin position="583"/>
        <end position="602"/>
    </location>
</feature>
<evidence type="ECO:0000313" key="2">
    <source>
        <dbReference type="EMBL" id="KOG85542.1"/>
    </source>
</evidence>
<organism evidence="2 3">
    <name type="scientific">Streptomyces varsoviensis</name>
    <dbReference type="NCBI Taxonomy" id="67373"/>
    <lineage>
        <taxon>Bacteria</taxon>
        <taxon>Bacillati</taxon>
        <taxon>Actinomycetota</taxon>
        <taxon>Actinomycetes</taxon>
        <taxon>Kitasatosporales</taxon>
        <taxon>Streptomycetaceae</taxon>
        <taxon>Streptomyces</taxon>
    </lineage>
</organism>
<sequence>EAAAPGPLPSEHPALDEGRRSNQALDYLRDLHREVLTAPREDDGAPPENVDGGQVTMPIALLASDSVTNVYRITPGGEEDPSFTEGDLQTFPDGSSLARHAVTTGGTELAFQQTGRVADAVVDSLDVHPRDEADFRAALLRKLQEFPEDFVSAIPEPHALEDSTEPGAVGSGVALNYRGADGVWRMAVIRARNAGDYSRYQDAYDIKVERRQRFGLKESDSHQLTSNRRFTLPISMWPGMGQTGTVTLRLSGSYNQVSFGISRTRGGLRIERVKGPADSHLYVNDAVFDVKSYVQGEDHGGLLPAGDSPHVLRLGVRNGFHWRVPTSMTRKVPPGPLGLPREIRVPERVRPEQVTVDAFAPPAGLIDWALGVAHKYAGLTLDKEGARQILEAFQSSALRRSATSATLDEIRTPAIDVGGGAVGYFSYRVHYDHEATAALDRPFYEEVIRIDGELSDAAALERAVNKNASIALSGGWVANLTALRASVTAEAGLNTARNDNTTRSSSSTIVTSRMDSASGSGPRELPRPHGSYRVPVKLRVAFHSPDDITGFGPPPHLRRRGIDEAEQHVTFDANTMMRITNGDAREWGGWDTGRTHQRDRGVPDPQLPSLGGDNPFAALESSRFRGFERLSGPLRLP</sequence>
<name>A0ABR5IWL9_9ACTN</name>
<protein>
    <submittedName>
        <fullName evidence="2">Uncharacterized protein</fullName>
    </submittedName>
</protein>
<dbReference type="EMBL" id="LGUT01003357">
    <property type="protein sequence ID" value="KOG85542.1"/>
    <property type="molecule type" value="Genomic_DNA"/>
</dbReference>
<keyword evidence="3" id="KW-1185">Reference proteome</keyword>
<comment type="caution">
    <text evidence="2">The sequence shown here is derived from an EMBL/GenBank/DDBJ whole genome shotgun (WGS) entry which is preliminary data.</text>
</comment>
<feature type="region of interest" description="Disordered" evidence="1">
    <location>
        <begin position="496"/>
        <end position="530"/>
    </location>
</feature>
<feature type="region of interest" description="Disordered" evidence="1">
    <location>
        <begin position="583"/>
        <end position="614"/>
    </location>
</feature>
<evidence type="ECO:0000313" key="3">
    <source>
        <dbReference type="Proteomes" id="UP000037020"/>
    </source>
</evidence>
<feature type="compositionally biased region" description="Pro residues" evidence="1">
    <location>
        <begin position="1"/>
        <end position="10"/>
    </location>
</feature>
<gene>
    <name evidence="2" type="ORF">ADK38_36090</name>
</gene>
<accession>A0ABR5IWL9</accession>
<evidence type="ECO:0000256" key="1">
    <source>
        <dbReference type="SAM" id="MobiDB-lite"/>
    </source>
</evidence>